<accession>A0A6M3LQD3</accession>
<evidence type="ECO:0000256" key="1">
    <source>
        <dbReference type="SAM" id="MobiDB-lite"/>
    </source>
</evidence>
<sequence>MKVNLMVDNKTDARYNRARVTNDYCGEYHREQQCLRRRWKAHTTIPVGLVTGDLPRPSQPRPRILVDNPALD</sequence>
<evidence type="ECO:0000313" key="3">
    <source>
        <dbReference type="EMBL" id="QJA95732.1"/>
    </source>
</evidence>
<dbReference type="EMBL" id="MT141749">
    <property type="protein sequence ID" value="QJA69939.1"/>
    <property type="molecule type" value="Genomic_DNA"/>
</dbReference>
<name>A0A6M3LQD3_9ZZZZ</name>
<gene>
    <name evidence="2" type="ORF">MM415A04150_0010</name>
    <name evidence="3" type="ORF">MM415B05210_0006</name>
</gene>
<proteinExistence type="predicted"/>
<dbReference type="AlphaFoldDB" id="A0A6M3LQD3"/>
<reference evidence="3" key="1">
    <citation type="submission" date="2020-03" db="EMBL/GenBank/DDBJ databases">
        <title>The deep terrestrial virosphere.</title>
        <authorList>
            <person name="Holmfeldt K."/>
            <person name="Nilsson E."/>
            <person name="Simone D."/>
            <person name="Lopez-Fernandez M."/>
            <person name="Wu X."/>
            <person name="de Brujin I."/>
            <person name="Lundin D."/>
            <person name="Andersson A."/>
            <person name="Bertilsson S."/>
            <person name="Dopson M."/>
        </authorList>
    </citation>
    <scope>NUCLEOTIDE SEQUENCE</scope>
    <source>
        <strain evidence="2">MM415A04150</strain>
        <strain evidence="3">MM415B05210</strain>
    </source>
</reference>
<protein>
    <submittedName>
        <fullName evidence="3">Uncharacterized protein</fullName>
    </submittedName>
</protein>
<organism evidence="3">
    <name type="scientific">viral metagenome</name>
    <dbReference type="NCBI Taxonomy" id="1070528"/>
    <lineage>
        <taxon>unclassified sequences</taxon>
        <taxon>metagenomes</taxon>
        <taxon>organismal metagenomes</taxon>
    </lineage>
</organism>
<dbReference type="EMBL" id="MT143339">
    <property type="protein sequence ID" value="QJA95732.1"/>
    <property type="molecule type" value="Genomic_DNA"/>
</dbReference>
<evidence type="ECO:0000313" key="2">
    <source>
        <dbReference type="EMBL" id="QJA69939.1"/>
    </source>
</evidence>
<feature type="region of interest" description="Disordered" evidence="1">
    <location>
        <begin position="50"/>
        <end position="72"/>
    </location>
</feature>